<protein>
    <submittedName>
        <fullName evidence="2">Uncharacterized protein</fullName>
    </submittedName>
</protein>
<reference evidence="2" key="1">
    <citation type="submission" date="2023-10" db="EMBL/GenBank/DDBJ databases">
        <title>Genome assembly of Pristionchus species.</title>
        <authorList>
            <person name="Yoshida K."/>
            <person name="Sommer R.J."/>
        </authorList>
    </citation>
    <scope>NUCLEOTIDE SEQUENCE</scope>
    <source>
        <strain evidence="2">RS0144</strain>
    </source>
</reference>
<dbReference type="EMBL" id="BTSX01000001">
    <property type="protein sequence ID" value="GMS78409.1"/>
    <property type="molecule type" value="Genomic_DNA"/>
</dbReference>
<sequence length="149" mass="16288">DNLSAVPFPFSADPPPRSSPRASLESSDESRASSSSSDLAVSTPDFATPPQSPITVVKRAPKRDDDVSEKTGEKEDNVGIRSDPADSLQMPPAPLPAHLPEKMKETKKDKVNSGLSILHTHQNDERVCRLERVRNQSGNISQYRTPPFD</sequence>
<evidence type="ECO:0000313" key="2">
    <source>
        <dbReference type="EMBL" id="GMS78409.1"/>
    </source>
</evidence>
<keyword evidence="3" id="KW-1185">Reference proteome</keyword>
<feature type="compositionally biased region" description="Basic and acidic residues" evidence="1">
    <location>
        <begin position="62"/>
        <end position="78"/>
    </location>
</feature>
<feature type="region of interest" description="Disordered" evidence="1">
    <location>
        <begin position="1"/>
        <end position="99"/>
    </location>
</feature>
<name>A0AAV5S7Q8_9BILA</name>
<dbReference type="AlphaFoldDB" id="A0AAV5S7Q8"/>
<evidence type="ECO:0000313" key="3">
    <source>
        <dbReference type="Proteomes" id="UP001432027"/>
    </source>
</evidence>
<gene>
    <name evidence="2" type="ORF">PENTCL1PPCAC_584</name>
</gene>
<dbReference type="Proteomes" id="UP001432027">
    <property type="component" value="Unassembled WGS sequence"/>
</dbReference>
<proteinExistence type="predicted"/>
<organism evidence="2 3">
    <name type="scientific">Pristionchus entomophagus</name>
    <dbReference type="NCBI Taxonomy" id="358040"/>
    <lineage>
        <taxon>Eukaryota</taxon>
        <taxon>Metazoa</taxon>
        <taxon>Ecdysozoa</taxon>
        <taxon>Nematoda</taxon>
        <taxon>Chromadorea</taxon>
        <taxon>Rhabditida</taxon>
        <taxon>Rhabditina</taxon>
        <taxon>Diplogasteromorpha</taxon>
        <taxon>Diplogasteroidea</taxon>
        <taxon>Neodiplogasteridae</taxon>
        <taxon>Pristionchus</taxon>
    </lineage>
</organism>
<feature type="non-terminal residue" evidence="2">
    <location>
        <position position="1"/>
    </location>
</feature>
<comment type="caution">
    <text evidence="2">The sequence shown here is derived from an EMBL/GenBank/DDBJ whole genome shotgun (WGS) entry which is preliminary data.</text>
</comment>
<evidence type="ECO:0000256" key="1">
    <source>
        <dbReference type="SAM" id="MobiDB-lite"/>
    </source>
</evidence>
<accession>A0AAV5S7Q8</accession>